<gene>
    <name evidence="2" type="ORF">GOODEAATRI_026662</name>
</gene>
<name>A0ABV0NNH7_9TELE</name>
<feature type="region of interest" description="Disordered" evidence="1">
    <location>
        <begin position="82"/>
        <end position="120"/>
    </location>
</feature>
<evidence type="ECO:0008006" key="4">
    <source>
        <dbReference type="Google" id="ProtNLM"/>
    </source>
</evidence>
<evidence type="ECO:0000313" key="2">
    <source>
        <dbReference type="EMBL" id="MEQ2172954.1"/>
    </source>
</evidence>
<reference evidence="2 3" key="1">
    <citation type="submission" date="2021-06" db="EMBL/GenBank/DDBJ databases">
        <authorList>
            <person name="Palmer J.M."/>
        </authorList>
    </citation>
    <scope>NUCLEOTIDE SEQUENCE [LARGE SCALE GENOMIC DNA]</scope>
    <source>
        <strain evidence="2 3">GA_2019</strain>
        <tissue evidence="2">Muscle</tissue>
    </source>
</reference>
<proteinExistence type="predicted"/>
<evidence type="ECO:0000313" key="3">
    <source>
        <dbReference type="Proteomes" id="UP001476798"/>
    </source>
</evidence>
<sequence length="120" mass="12869">MCRPTYQCSVIHKSDWGTKTGSSPGAHIFRNLALPVPNREWRGFRTADGVTSLAGFSYFTSQGGEAAVSDATEIITPEPHRCAAGAQEDQRPPQTARIPAATERRDCPGLRGLFRPAAGG</sequence>
<accession>A0ABV0NNH7</accession>
<evidence type="ECO:0000256" key="1">
    <source>
        <dbReference type="SAM" id="MobiDB-lite"/>
    </source>
</evidence>
<keyword evidence="3" id="KW-1185">Reference proteome</keyword>
<dbReference type="Proteomes" id="UP001476798">
    <property type="component" value="Unassembled WGS sequence"/>
</dbReference>
<comment type="caution">
    <text evidence="2">The sequence shown here is derived from an EMBL/GenBank/DDBJ whole genome shotgun (WGS) entry which is preliminary data.</text>
</comment>
<dbReference type="EMBL" id="JAHRIO010043320">
    <property type="protein sequence ID" value="MEQ2172954.1"/>
    <property type="molecule type" value="Genomic_DNA"/>
</dbReference>
<protein>
    <recommendedName>
        <fullName evidence="4">MHC class I antigen</fullName>
    </recommendedName>
</protein>
<organism evidence="2 3">
    <name type="scientific">Goodea atripinnis</name>
    <dbReference type="NCBI Taxonomy" id="208336"/>
    <lineage>
        <taxon>Eukaryota</taxon>
        <taxon>Metazoa</taxon>
        <taxon>Chordata</taxon>
        <taxon>Craniata</taxon>
        <taxon>Vertebrata</taxon>
        <taxon>Euteleostomi</taxon>
        <taxon>Actinopterygii</taxon>
        <taxon>Neopterygii</taxon>
        <taxon>Teleostei</taxon>
        <taxon>Neoteleostei</taxon>
        <taxon>Acanthomorphata</taxon>
        <taxon>Ovalentaria</taxon>
        <taxon>Atherinomorphae</taxon>
        <taxon>Cyprinodontiformes</taxon>
        <taxon>Goodeidae</taxon>
        <taxon>Goodea</taxon>
    </lineage>
</organism>